<organism evidence="7 8">
    <name type="scientific">Gordonia jacobaea</name>
    <dbReference type="NCBI Taxonomy" id="122202"/>
    <lineage>
        <taxon>Bacteria</taxon>
        <taxon>Bacillati</taxon>
        <taxon>Actinomycetota</taxon>
        <taxon>Actinomycetes</taxon>
        <taxon>Mycobacteriales</taxon>
        <taxon>Gordoniaceae</taxon>
        <taxon>Gordonia</taxon>
    </lineage>
</organism>
<accession>A0ABR5I9Q2</accession>
<keyword evidence="4" id="KW-0413">Isomerase</keyword>
<dbReference type="Pfam" id="PF00425">
    <property type="entry name" value="Chorismate_bind"/>
    <property type="match status" value="1"/>
</dbReference>
<evidence type="ECO:0000313" key="8">
    <source>
        <dbReference type="Proteomes" id="UP000037247"/>
    </source>
</evidence>
<evidence type="ECO:0000259" key="6">
    <source>
        <dbReference type="Pfam" id="PF00425"/>
    </source>
</evidence>
<name>A0ABR5I9Q2_9ACTN</name>
<evidence type="ECO:0000256" key="4">
    <source>
        <dbReference type="ARBA" id="ARBA00023235"/>
    </source>
</evidence>
<comment type="caution">
    <text evidence="7">The sequence shown here is derived from an EMBL/GenBank/DDBJ whole genome shotgun (WGS) entry which is preliminary data.</text>
</comment>
<dbReference type="PANTHER" id="PTHR42839:SF2">
    <property type="entry name" value="ISOCHORISMATE SYNTHASE ENTC"/>
    <property type="match status" value="1"/>
</dbReference>
<dbReference type="InterPro" id="IPR019999">
    <property type="entry name" value="Anth_synth_I-like"/>
</dbReference>
<dbReference type="RefSeq" id="WP_049699965.1">
    <property type="nucleotide sequence ID" value="NZ_LDTZ01000019.1"/>
</dbReference>
<keyword evidence="8" id="KW-1185">Reference proteome</keyword>
<comment type="similarity">
    <text evidence="2">Belongs to the isochorismate synthase family.</text>
</comment>
<dbReference type="InterPro" id="IPR005801">
    <property type="entry name" value="ADC_synthase"/>
</dbReference>
<dbReference type="InterPro" id="IPR015890">
    <property type="entry name" value="Chorismate_C"/>
</dbReference>
<dbReference type="SUPFAM" id="SSF56322">
    <property type="entry name" value="ADC synthase"/>
    <property type="match status" value="1"/>
</dbReference>
<dbReference type="NCBIfam" id="TIGR00543">
    <property type="entry name" value="isochor_syn"/>
    <property type="match status" value="1"/>
</dbReference>
<reference evidence="7 8" key="1">
    <citation type="submission" date="2015-05" db="EMBL/GenBank/DDBJ databases">
        <title>Draft genome sequence of the bacterium Gordonia jacobaea a new member of the Gordonia genus.</title>
        <authorList>
            <person name="Jimenez-Galisteo G."/>
            <person name="Dominguez A."/>
            <person name="Munoz E."/>
            <person name="Vinas M."/>
        </authorList>
    </citation>
    <scope>NUCLEOTIDE SEQUENCE [LARGE SCALE GENOMIC DNA]</scope>
    <source>
        <strain evidence="8">mv1</strain>
    </source>
</reference>
<gene>
    <name evidence="7" type="ORF">ABW18_15985</name>
</gene>
<feature type="domain" description="Chorismate-utilising enzyme C-terminal" evidence="6">
    <location>
        <begin position="90"/>
        <end position="352"/>
    </location>
</feature>
<dbReference type="InterPro" id="IPR004561">
    <property type="entry name" value="IsoChor_synthase"/>
</dbReference>
<dbReference type="Gene3D" id="3.60.120.10">
    <property type="entry name" value="Anthranilate synthase"/>
    <property type="match status" value="1"/>
</dbReference>
<comment type="catalytic activity">
    <reaction evidence="1">
        <text>chorismate = isochorismate</text>
        <dbReference type="Rhea" id="RHEA:18985"/>
        <dbReference type="ChEBI" id="CHEBI:29748"/>
        <dbReference type="ChEBI" id="CHEBI:29780"/>
        <dbReference type="EC" id="5.4.4.2"/>
    </reaction>
</comment>
<evidence type="ECO:0000256" key="5">
    <source>
        <dbReference type="ARBA" id="ARBA00041564"/>
    </source>
</evidence>
<dbReference type="Proteomes" id="UP000037247">
    <property type="component" value="Unassembled WGS sequence"/>
</dbReference>
<dbReference type="PRINTS" id="PR00095">
    <property type="entry name" value="ANTSNTHASEI"/>
</dbReference>
<dbReference type="EC" id="5.4.4.2" evidence="3"/>
<proteinExistence type="inferred from homology"/>
<evidence type="ECO:0000256" key="1">
    <source>
        <dbReference type="ARBA" id="ARBA00000799"/>
    </source>
</evidence>
<dbReference type="PANTHER" id="PTHR42839">
    <property type="entry name" value="ISOCHORISMATE SYNTHASE ENTC"/>
    <property type="match status" value="1"/>
</dbReference>
<evidence type="ECO:0000256" key="3">
    <source>
        <dbReference type="ARBA" id="ARBA00012824"/>
    </source>
</evidence>
<protein>
    <recommendedName>
        <fullName evidence="3">isochorismate synthase</fullName>
        <ecNumber evidence="3">5.4.4.2</ecNumber>
    </recommendedName>
    <alternativeName>
        <fullName evidence="5">Isochorismate mutase</fullName>
    </alternativeName>
</protein>
<sequence length="366" mass="38514">MPASEVFVLSRPHGTVRARGASAGFTDATEAAEELRSGRIGAVTGAIGFTTADDAALLVPETITHSGSAIVGQAPEPAHAERVTLIPDAATHRDRVARAIDEIDAGALSKVVLARAVEFDVEPPVDPDRLLDALAYGNADHSAFLVDLSVDEHTDPRARWLIGASPEVLLRKQGLEVTCRPYAGSAARSADPDVDHAAGRALLASTKDRAEHAFVVDHLRNALEPICRELDVPDQPSLVSTGEMWHLATPIRGVLSDPTITALDLALLLSPTPAVCGTPGDVAAQFISAHEERRGFYAGAVGWSGSAGDGEWMVTIRSLELSDDRRHVHTWAGGGIVTGSEPQAELDETSAKLATVLRALGVDELG</sequence>
<evidence type="ECO:0000256" key="2">
    <source>
        <dbReference type="ARBA" id="ARBA00005297"/>
    </source>
</evidence>
<evidence type="ECO:0000313" key="7">
    <source>
        <dbReference type="EMBL" id="KNA90391.1"/>
    </source>
</evidence>
<dbReference type="EMBL" id="LDTZ01000019">
    <property type="protein sequence ID" value="KNA90391.1"/>
    <property type="molecule type" value="Genomic_DNA"/>
</dbReference>